<dbReference type="Proteomes" id="UP000683511">
    <property type="component" value="Chromosome"/>
</dbReference>
<evidence type="ECO:0000313" key="2">
    <source>
        <dbReference type="Proteomes" id="UP000683511"/>
    </source>
</evidence>
<evidence type="ECO:0000313" key="1">
    <source>
        <dbReference type="EMBL" id="QXE26079.1"/>
    </source>
</evidence>
<proteinExistence type="predicted"/>
<accession>A0A975TCI4</accession>
<dbReference type="KEGG" id="rsin:B6N60_04810"/>
<gene>
    <name evidence="1" type="ORF">B6N60_04810</name>
</gene>
<keyword evidence="2" id="KW-1185">Reference proteome</keyword>
<organism evidence="1 2">
    <name type="scientific">Richelia sinica FACHB-800</name>
    <dbReference type="NCBI Taxonomy" id="1357546"/>
    <lineage>
        <taxon>Bacteria</taxon>
        <taxon>Bacillati</taxon>
        <taxon>Cyanobacteriota</taxon>
        <taxon>Cyanophyceae</taxon>
        <taxon>Nostocales</taxon>
        <taxon>Nostocaceae</taxon>
        <taxon>Richelia</taxon>
    </lineage>
</organism>
<sequence>MFDCWLFSFHWCSSLQDIQEIFPNNTQLVVDANNVVLVAK</sequence>
<dbReference type="AlphaFoldDB" id="A0A975TCI4"/>
<name>A0A975TCI4_9NOST</name>
<dbReference type="EMBL" id="CP021056">
    <property type="protein sequence ID" value="QXE26079.1"/>
    <property type="molecule type" value="Genomic_DNA"/>
</dbReference>
<reference evidence="1" key="1">
    <citation type="submission" date="2017-04" db="EMBL/GenBank/DDBJ databases">
        <title>Genome deletions in a multicellular cyanobacterial endosymbiont for morphological adaptation in marine diatoms.</title>
        <authorList>
            <person name="Wang Y."/>
            <person name="Gao H."/>
            <person name="Li R."/>
            <person name="Xu X."/>
        </authorList>
    </citation>
    <scope>NUCLEOTIDE SEQUENCE</scope>
    <source>
        <strain evidence="1">FACHB 800</strain>
    </source>
</reference>
<protein>
    <submittedName>
        <fullName evidence="1">Uncharacterized protein</fullName>
    </submittedName>
</protein>